<dbReference type="Pfam" id="PF17917">
    <property type="entry name" value="RT_RNaseH"/>
    <property type="match status" value="1"/>
</dbReference>
<feature type="coiled-coil region" evidence="15">
    <location>
        <begin position="464"/>
        <end position="508"/>
    </location>
</feature>
<keyword evidence="7" id="KW-0255">Endonuclease</keyword>
<feature type="domain" description="Reverse transcriptase RNase H-like" evidence="17">
    <location>
        <begin position="393"/>
        <end position="473"/>
    </location>
</feature>
<keyword evidence="6" id="KW-0699">rRNA-binding</keyword>
<gene>
    <name evidence="18" type="ORF">Sango_1979300</name>
</gene>
<reference evidence="18" key="1">
    <citation type="submission" date="2020-06" db="EMBL/GenBank/DDBJ databases">
        <authorList>
            <person name="Li T."/>
            <person name="Hu X."/>
            <person name="Zhang T."/>
            <person name="Song X."/>
            <person name="Zhang H."/>
            <person name="Dai N."/>
            <person name="Sheng W."/>
            <person name="Hou X."/>
            <person name="Wei L."/>
        </authorList>
    </citation>
    <scope>NUCLEOTIDE SEQUENCE</scope>
    <source>
        <strain evidence="18">K16</strain>
        <tissue evidence="18">Leaf</tissue>
    </source>
</reference>
<keyword evidence="5" id="KW-0540">Nuclease</keyword>
<dbReference type="InterPro" id="IPR005727">
    <property type="entry name" value="Ribosomal_uL22_bac/chlpt-type"/>
</dbReference>
<dbReference type="CDD" id="cd00336">
    <property type="entry name" value="Ribosomal_L22"/>
    <property type="match status" value="1"/>
</dbReference>
<evidence type="ECO:0000256" key="1">
    <source>
        <dbReference type="ARBA" id="ARBA00009451"/>
    </source>
</evidence>
<feature type="compositionally biased region" description="Polar residues" evidence="16">
    <location>
        <begin position="625"/>
        <end position="635"/>
    </location>
</feature>
<dbReference type="GO" id="GO:0006412">
    <property type="term" value="P:translation"/>
    <property type="evidence" value="ECO:0007669"/>
    <property type="project" value="InterPro"/>
</dbReference>
<evidence type="ECO:0000256" key="9">
    <source>
        <dbReference type="ARBA" id="ARBA00022884"/>
    </source>
</evidence>
<feature type="compositionally biased region" description="Basic and acidic residues" evidence="16">
    <location>
        <begin position="146"/>
        <end position="159"/>
    </location>
</feature>
<evidence type="ECO:0000256" key="14">
    <source>
        <dbReference type="RuleBase" id="RU004005"/>
    </source>
</evidence>
<keyword evidence="4" id="KW-0548">Nucleotidyltransferase</keyword>
<dbReference type="GO" id="GO:0016787">
    <property type="term" value="F:hydrolase activity"/>
    <property type="evidence" value="ECO:0007669"/>
    <property type="project" value="UniProtKB-KW"/>
</dbReference>
<organism evidence="18 19">
    <name type="scientific">Sesamum angolense</name>
    <dbReference type="NCBI Taxonomy" id="2727404"/>
    <lineage>
        <taxon>Eukaryota</taxon>
        <taxon>Viridiplantae</taxon>
        <taxon>Streptophyta</taxon>
        <taxon>Embryophyta</taxon>
        <taxon>Tracheophyta</taxon>
        <taxon>Spermatophyta</taxon>
        <taxon>Magnoliopsida</taxon>
        <taxon>eudicotyledons</taxon>
        <taxon>Gunneridae</taxon>
        <taxon>Pentapetalae</taxon>
        <taxon>asterids</taxon>
        <taxon>lamiids</taxon>
        <taxon>Lamiales</taxon>
        <taxon>Pedaliaceae</taxon>
        <taxon>Sesamum</taxon>
    </lineage>
</organism>
<dbReference type="EMBL" id="JACGWL010000011">
    <property type="protein sequence ID" value="KAK4392015.1"/>
    <property type="molecule type" value="Genomic_DNA"/>
</dbReference>
<comment type="subunit">
    <text evidence="2">Part of the 50S ribosomal subunit.</text>
</comment>
<dbReference type="FunFam" id="3.90.470.10:FF:000013">
    <property type="entry name" value="50S ribosomal protein L22"/>
    <property type="match status" value="1"/>
</dbReference>
<reference evidence="18" key="2">
    <citation type="journal article" date="2024" name="Plant">
        <title>Genomic evolution and insights into agronomic trait innovations of Sesamum species.</title>
        <authorList>
            <person name="Miao H."/>
            <person name="Wang L."/>
            <person name="Qu L."/>
            <person name="Liu H."/>
            <person name="Sun Y."/>
            <person name="Le M."/>
            <person name="Wang Q."/>
            <person name="Wei S."/>
            <person name="Zheng Y."/>
            <person name="Lin W."/>
            <person name="Duan Y."/>
            <person name="Cao H."/>
            <person name="Xiong S."/>
            <person name="Wang X."/>
            <person name="Wei L."/>
            <person name="Li C."/>
            <person name="Ma Q."/>
            <person name="Ju M."/>
            <person name="Zhao R."/>
            <person name="Li G."/>
            <person name="Mu C."/>
            <person name="Tian Q."/>
            <person name="Mei H."/>
            <person name="Zhang T."/>
            <person name="Gao T."/>
            <person name="Zhang H."/>
        </authorList>
    </citation>
    <scope>NUCLEOTIDE SEQUENCE</scope>
    <source>
        <strain evidence="18">K16</strain>
    </source>
</reference>
<feature type="region of interest" description="Disordered" evidence="16">
    <location>
        <begin position="145"/>
        <end position="191"/>
    </location>
</feature>
<dbReference type="SUPFAM" id="SSF54843">
    <property type="entry name" value="Ribosomal protein L22"/>
    <property type="match status" value="1"/>
</dbReference>
<dbReference type="GO" id="GO:0003964">
    <property type="term" value="F:RNA-directed DNA polymerase activity"/>
    <property type="evidence" value="ECO:0007669"/>
    <property type="project" value="UniProtKB-KW"/>
</dbReference>
<proteinExistence type="inferred from homology"/>
<evidence type="ECO:0000313" key="19">
    <source>
        <dbReference type="Proteomes" id="UP001289374"/>
    </source>
</evidence>
<dbReference type="PANTHER" id="PTHR13501">
    <property type="entry name" value="CHLOROPLAST 50S RIBOSOMAL PROTEIN L22-RELATED"/>
    <property type="match status" value="1"/>
</dbReference>
<feature type="compositionally biased region" description="Polar residues" evidence="16">
    <location>
        <begin position="577"/>
        <end position="613"/>
    </location>
</feature>
<dbReference type="GO" id="GO:0003735">
    <property type="term" value="F:structural constituent of ribosome"/>
    <property type="evidence" value="ECO:0007669"/>
    <property type="project" value="InterPro"/>
</dbReference>
<comment type="similarity">
    <text evidence="1 14">Belongs to the universal ribosomal protein uL22 family.</text>
</comment>
<comment type="caution">
    <text evidence="18">The sequence shown here is derived from an EMBL/GenBank/DDBJ whole genome shotgun (WGS) entry which is preliminary data.</text>
</comment>
<feature type="compositionally biased region" description="Polar residues" evidence="16">
    <location>
        <begin position="949"/>
        <end position="959"/>
    </location>
</feature>
<keyword evidence="12 14" id="KW-0687">Ribonucleoprotein</keyword>
<evidence type="ECO:0000256" key="2">
    <source>
        <dbReference type="ARBA" id="ARBA00011838"/>
    </source>
</evidence>
<dbReference type="InterPro" id="IPR001063">
    <property type="entry name" value="Ribosomal_uL22"/>
</dbReference>
<dbReference type="GO" id="GO:0004519">
    <property type="term" value="F:endonuclease activity"/>
    <property type="evidence" value="ECO:0007669"/>
    <property type="project" value="UniProtKB-KW"/>
</dbReference>
<name>A0AAE2BNP1_9LAMI</name>
<keyword evidence="3" id="KW-0808">Transferase</keyword>
<dbReference type="PANTHER" id="PTHR13501:SF8">
    <property type="entry name" value="LARGE RIBOSOMAL SUBUNIT PROTEIN UL22M"/>
    <property type="match status" value="1"/>
</dbReference>
<dbReference type="GO" id="GO:0019843">
    <property type="term" value="F:rRNA binding"/>
    <property type="evidence" value="ECO:0007669"/>
    <property type="project" value="UniProtKB-KW"/>
</dbReference>
<keyword evidence="15" id="KW-0175">Coiled coil</keyword>
<keyword evidence="19" id="KW-1185">Reference proteome</keyword>
<dbReference type="Proteomes" id="UP001289374">
    <property type="component" value="Unassembled WGS sequence"/>
</dbReference>
<protein>
    <recommendedName>
        <fullName evidence="13">Large ribosomal subunit protein uL22c</fullName>
    </recommendedName>
</protein>
<dbReference type="NCBIfam" id="TIGR01044">
    <property type="entry name" value="rplV_bact"/>
    <property type="match status" value="1"/>
</dbReference>
<evidence type="ECO:0000256" key="10">
    <source>
        <dbReference type="ARBA" id="ARBA00022918"/>
    </source>
</evidence>
<evidence type="ECO:0000256" key="16">
    <source>
        <dbReference type="SAM" id="MobiDB-lite"/>
    </source>
</evidence>
<dbReference type="GO" id="GO:0005762">
    <property type="term" value="C:mitochondrial large ribosomal subunit"/>
    <property type="evidence" value="ECO:0007669"/>
    <property type="project" value="TreeGrafter"/>
</dbReference>
<accession>A0AAE2BNP1</accession>
<dbReference type="AlphaFoldDB" id="A0AAE2BNP1"/>
<dbReference type="InterPro" id="IPR041373">
    <property type="entry name" value="RT_RNaseH"/>
</dbReference>
<keyword evidence="10" id="KW-0695">RNA-directed DNA polymerase</keyword>
<dbReference type="InterPro" id="IPR047867">
    <property type="entry name" value="Ribosomal_uL22_bac/org-type"/>
</dbReference>
<evidence type="ECO:0000256" key="6">
    <source>
        <dbReference type="ARBA" id="ARBA00022730"/>
    </source>
</evidence>
<evidence type="ECO:0000256" key="8">
    <source>
        <dbReference type="ARBA" id="ARBA00022801"/>
    </source>
</evidence>
<dbReference type="InterPro" id="IPR036394">
    <property type="entry name" value="Ribosomal_uL22_sf"/>
</dbReference>
<feature type="region of interest" description="Disordered" evidence="16">
    <location>
        <begin position="940"/>
        <end position="959"/>
    </location>
</feature>
<evidence type="ECO:0000256" key="3">
    <source>
        <dbReference type="ARBA" id="ARBA00022679"/>
    </source>
</evidence>
<evidence type="ECO:0000256" key="5">
    <source>
        <dbReference type="ARBA" id="ARBA00022722"/>
    </source>
</evidence>
<evidence type="ECO:0000256" key="13">
    <source>
        <dbReference type="ARBA" id="ARBA00035285"/>
    </source>
</evidence>
<keyword evidence="8" id="KW-0378">Hydrolase</keyword>
<sequence length="1170" mass="131691">MLQPLHPYGAVLNLDVIDFRNMEKLIDEWVAAIKIAATTLELDKENFIKLVELSLEGSVKIGWDNTPADTKPLSLPEIPKSGVAVDVAAPMFFAKICSPWREMLIQSYKVPEGQMDSVARRMSFLKDKLKDWCYQASIQKNMKRLRGADHGGPKPKPEHTNLGSGVDQQGFHPKDLDEQIQDPPDEPLRRELSDGLIPELMKVSRIATAGHVEQEDISLQTCGLLWILKEKDLMKEGNRPYSITYRIAYALSNTHFDLFLMKEYIEIPRIFKEFAKVSQEEKWVYDFGVKFLEDHKPWGRKEYFAAYIDSGSRICTAKPGVFPKEARETLPVIAGRDFSQKILILNTGIREAKIMIGEHLERPGSGQQGLIDSDSLYEESEEIHTQRVRELKQMGSVLMKKTTTGEEPYRYTGGLFTEQQVQVWHINEKEFFAVWKAFKKWPLFLLAKEFTLKVDNTNVKAFLKNKLESKIEKAQMEGAEANSVMLRLRHLRENLEELDREFGRLAVNAQVAGQVQRADLDKVQTNIRSSLVASTALWERSTRTNSKGIASVMTRELREQGSKPALRVHGSKPVAADSSTACTRPSSDSGETATDESQGVKTSDDSSQPSTSGVKEGEISLRPMTGTSKTNTNELSSSSSSAWQVYQRMWEKLISRKGVNPSKTIIETTGKYNRVWMMEGSKPEEVREWYEFGALASVHTMSPNFPEISKLPEWISGAVSIHGKTIPLKRGDILELKFISAAPEMAGKGLIQRFIFIKLQRPDMVAFNRIKATTEEAPLVSAISEDDISTRRAWGLWVCLTEMDKVKYPFKIFSNKEKPLFGTKIRVTQKKPEPNRDKVVWLEEVRKTGLGIPGNKAVKKDILILLSGGAFLQENLLDPNYGWLAATFAVISASGEAPCLSRLRNSMCPTISRPLYLYLQKLEFTSSRSLLAESSEATPVSSPLIPALPSSTGNTETQKAISKPSKVQAVLKGIKQYQSSELAANIKLNLYLSFALGNTSSSNKLWHTWWHSELTAQVMVSPKKVNLVAALVRGMRVEDALLQLQVTVKRAAKTVYQVIHSARANATHNHGFDPDRLLVAEAFVGKGFFKKRISYHAKGKCGIKVRPECRLTVVLREITPEEEAEIAKLKVHNFRKLTKREKRLVPHKLIETTPIWDRKSKTRSQSAMAA</sequence>
<feature type="region of interest" description="Disordered" evidence="16">
    <location>
        <begin position="557"/>
        <end position="638"/>
    </location>
</feature>
<dbReference type="Gene3D" id="3.90.470.10">
    <property type="entry name" value="Ribosomal protein L22/L17"/>
    <property type="match status" value="1"/>
</dbReference>
<evidence type="ECO:0000256" key="15">
    <source>
        <dbReference type="SAM" id="Coils"/>
    </source>
</evidence>
<evidence type="ECO:0000256" key="4">
    <source>
        <dbReference type="ARBA" id="ARBA00022695"/>
    </source>
</evidence>
<dbReference type="Pfam" id="PF00237">
    <property type="entry name" value="Ribosomal_L22"/>
    <property type="match status" value="1"/>
</dbReference>
<keyword evidence="9" id="KW-0694">RNA-binding</keyword>
<evidence type="ECO:0000313" key="18">
    <source>
        <dbReference type="EMBL" id="KAK4392015.1"/>
    </source>
</evidence>
<evidence type="ECO:0000256" key="11">
    <source>
        <dbReference type="ARBA" id="ARBA00022980"/>
    </source>
</evidence>
<evidence type="ECO:0000259" key="17">
    <source>
        <dbReference type="Pfam" id="PF17917"/>
    </source>
</evidence>
<evidence type="ECO:0000256" key="7">
    <source>
        <dbReference type="ARBA" id="ARBA00022759"/>
    </source>
</evidence>
<evidence type="ECO:0000256" key="12">
    <source>
        <dbReference type="ARBA" id="ARBA00023274"/>
    </source>
</evidence>
<keyword evidence="11 14" id="KW-0689">Ribosomal protein</keyword>